<dbReference type="EMBL" id="AP008231">
    <property type="protein sequence ID" value="BAD78351.1"/>
    <property type="molecule type" value="Genomic_DNA"/>
</dbReference>
<dbReference type="Pfam" id="PF17899">
    <property type="entry name" value="Peptidase_M61_N"/>
    <property type="match status" value="1"/>
</dbReference>
<dbReference type="InterPro" id="IPR036034">
    <property type="entry name" value="PDZ_sf"/>
</dbReference>
<dbReference type="Pfam" id="PF05299">
    <property type="entry name" value="Peptidase_M61"/>
    <property type="match status" value="1"/>
</dbReference>
<dbReference type="InterPro" id="IPR024191">
    <property type="entry name" value="Peptidase_M61"/>
</dbReference>
<dbReference type="InterPro" id="IPR027268">
    <property type="entry name" value="Peptidase_M4/M1_CTD_sf"/>
</dbReference>
<organism evidence="2 3">
    <name type="scientific">Synechococcus sp. (strain ATCC 27144 / PCC 6301 / SAUG 1402/1)</name>
    <name type="common">Anacystis nidulans</name>
    <dbReference type="NCBI Taxonomy" id="269084"/>
    <lineage>
        <taxon>Bacteria</taxon>
        <taxon>Bacillati</taxon>
        <taxon>Cyanobacteriota</taxon>
        <taxon>Cyanophyceae</taxon>
        <taxon>Synechococcales</taxon>
        <taxon>Synechococcaceae</taxon>
        <taxon>Synechococcus</taxon>
    </lineage>
</organism>
<gene>
    <name evidence="2" type="ordered locus">syc0161_c</name>
</gene>
<reference evidence="2 3" key="1">
    <citation type="journal article" date="2007" name="Photosyn. Res.">
        <title>Complete nucleotide sequence of the freshwater unicellular cyanobacterium Synechococcus elongatus PCC 6301 chromosome: gene content and organization.</title>
        <authorList>
            <person name="Sugita C."/>
            <person name="Ogata K."/>
            <person name="Shikata M."/>
            <person name="Jikuya H."/>
            <person name="Takano J."/>
            <person name="Furumichi M."/>
            <person name="Kanehisa M."/>
            <person name="Omata T."/>
            <person name="Sugiura M."/>
            <person name="Sugita M."/>
        </authorList>
    </citation>
    <scope>NUCLEOTIDE SEQUENCE [LARGE SCALE GENOMIC DNA]</scope>
    <source>
        <strain evidence="3">ATCC 27144 / PCC 6301 / SAUG 1402/1</strain>
    </source>
</reference>
<proteinExistence type="predicted"/>
<dbReference type="InterPro" id="IPR007963">
    <property type="entry name" value="Peptidase_M61_catalytic"/>
</dbReference>
<evidence type="ECO:0000313" key="3">
    <source>
        <dbReference type="Proteomes" id="UP000001175"/>
    </source>
</evidence>
<dbReference type="PROSITE" id="PS50106">
    <property type="entry name" value="PDZ"/>
    <property type="match status" value="1"/>
</dbReference>
<protein>
    <recommendedName>
        <fullName evidence="1">PDZ domain-containing protein</fullName>
    </recommendedName>
</protein>
<dbReference type="Gene3D" id="2.60.40.3650">
    <property type="match status" value="1"/>
</dbReference>
<evidence type="ECO:0000259" key="1">
    <source>
        <dbReference type="PROSITE" id="PS50106"/>
    </source>
</evidence>
<dbReference type="AlphaFoldDB" id="A0A0H3K2H4"/>
<dbReference type="Proteomes" id="UP000001175">
    <property type="component" value="Chromosome"/>
</dbReference>
<dbReference type="InterPro" id="IPR001478">
    <property type="entry name" value="PDZ"/>
</dbReference>
<dbReference type="eggNOG" id="COG3975">
    <property type="taxonomic scope" value="Bacteria"/>
</dbReference>
<dbReference type="Gene3D" id="1.10.390.10">
    <property type="entry name" value="Neutral Protease Domain 2"/>
    <property type="match status" value="1"/>
</dbReference>
<dbReference type="PIRSF" id="PIRSF016493">
    <property type="entry name" value="Glycyl_aminpptds"/>
    <property type="match status" value="1"/>
</dbReference>
<dbReference type="Gene3D" id="2.30.42.10">
    <property type="match status" value="1"/>
</dbReference>
<dbReference type="SUPFAM" id="SSF55486">
    <property type="entry name" value="Metalloproteases ('zincins'), catalytic domain"/>
    <property type="match status" value="1"/>
</dbReference>
<accession>A0A0H3K2H4</accession>
<dbReference type="InterPro" id="IPR040756">
    <property type="entry name" value="Peptidase_M61_N"/>
</dbReference>
<dbReference type="SMART" id="SM00228">
    <property type="entry name" value="PDZ"/>
    <property type="match status" value="1"/>
</dbReference>
<dbReference type="RefSeq" id="WP_011242475.1">
    <property type="nucleotide sequence ID" value="NC_006576.1"/>
</dbReference>
<name>A0A0H3K2H4_SYNP6</name>
<dbReference type="GeneID" id="72430256"/>
<dbReference type="Pfam" id="PF13180">
    <property type="entry name" value="PDZ_2"/>
    <property type="match status" value="1"/>
</dbReference>
<sequence>MTLAPAAADSLAIAASGLTYRVALPNPSNHLFEVTLQISDWQSEIVTVQMPAWTPGSYLLREYARHLQNFRAQTATGQPLLWRKLRKNAWQIETQEHSEIYISYQVLATELTVRTNHLDRSHGFFTPAALCLYIDAWRDRPCQVEIKAPEGWNVATALPAIAHNCFRAADFDTLVDSPFEIGPEGTQEFTVLGKKHYWRTWGGNLDSDRLLADTARLIETEAAIFGGLPYDHYWFILHLSSGGYGGLEHRDSTVLAFDRQAITEPEGYRRFLQLVAHEFFHLWNVKRIRPKALEQFDYEAENYTPSLWFSEGATSYYDLLLPLRAGLYGVDSFLEALGKDLSRYLTTPGRKVQPLAESSFDAWVKLYRRDAYSDNQQMSYYLKGQLVCWLLDLEIRNHQPDRSFDDVLRLLWQRHGQGPEIGFEEAELRQIFSEVAGVDLTDFFERYVDGLEELPIAAAVDSLGLQLLPQGCDRPSHGLRLADEQGRCQIKFVASDSPAEQAGLMIGDEIVALNGLRVSADNFSRRLATYQAGQVLELTIFHDDQLQSFSLTLAEPQPQSYNLRPAATVTSEQRDRFQRWLGLEPQL</sequence>
<dbReference type="KEGG" id="syc:syc0161_c"/>
<feature type="domain" description="PDZ" evidence="1">
    <location>
        <begin position="462"/>
        <end position="515"/>
    </location>
</feature>
<dbReference type="SUPFAM" id="SSF50156">
    <property type="entry name" value="PDZ domain-like"/>
    <property type="match status" value="1"/>
</dbReference>
<evidence type="ECO:0000313" key="2">
    <source>
        <dbReference type="EMBL" id="BAD78351.1"/>
    </source>
</evidence>